<dbReference type="PRINTS" id="PR00380">
    <property type="entry name" value="KINESINHEAVY"/>
</dbReference>
<accession>A0A061IZE9</accession>
<evidence type="ECO:0000256" key="1">
    <source>
        <dbReference type="SAM" id="Coils"/>
    </source>
</evidence>
<feature type="domain" description="Kinesin motor" evidence="2">
    <location>
        <begin position="443"/>
        <end position="579"/>
    </location>
</feature>
<dbReference type="GO" id="GO:0005875">
    <property type="term" value="C:microtubule associated complex"/>
    <property type="evidence" value="ECO:0007669"/>
    <property type="project" value="TreeGrafter"/>
</dbReference>
<dbReference type="Proteomes" id="UP000031737">
    <property type="component" value="Unassembled WGS sequence"/>
</dbReference>
<protein>
    <recommendedName>
        <fullName evidence="2">Kinesin motor domain-containing protein</fullName>
    </recommendedName>
</protein>
<dbReference type="AlphaFoldDB" id="A0A061IZE9"/>
<dbReference type="InterPro" id="IPR036961">
    <property type="entry name" value="Kinesin_motor_dom_sf"/>
</dbReference>
<dbReference type="InterPro" id="IPR001752">
    <property type="entry name" value="Kinesin_motor_dom"/>
</dbReference>
<evidence type="ECO:0000313" key="3">
    <source>
        <dbReference type="EMBL" id="ESL07241.1"/>
    </source>
</evidence>
<dbReference type="GO" id="GO:0051231">
    <property type="term" value="P:spindle elongation"/>
    <property type="evidence" value="ECO:0007669"/>
    <property type="project" value="TreeGrafter"/>
</dbReference>
<evidence type="ECO:0000313" key="4">
    <source>
        <dbReference type="Proteomes" id="UP000031737"/>
    </source>
</evidence>
<proteinExistence type="predicted"/>
<dbReference type="GO" id="GO:0007052">
    <property type="term" value="P:mitotic spindle organization"/>
    <property type="evidence" value="ECO:0007669"/>
    <property type="project" value="TreeGrafter"/>
</dbReference>
<dbReference type="GO" id="GO:0005524">
    <property type="term" value="F:ATP binding"/>
    <property type="evidence" value="ECO:0007669"/>
    <property type="project" value="InterPro"/>
</dbReference>
<dbReference type="PANTHER" id="PTHR47969">
    <property type="entry name" value="CHROMOSOME-ASSOCIATED KINESIN KIF4A-RELATED"/>
    <property type="match status" value="1"/>
</dbReference>
<dbReference type="Gene3D" id="3.40.850.10">
    <property type="entry name" value="Kinesin motor domain"/>
    <property type="match status" value="1"/>
</dbReference>
<gene>
    <name evidence="3" type="ORF">TRSC58_05075</name>
</gene>
<dbReference type="InterPro" id="IPR027417">
    <property type="entry name" value="P-loop_NTPase"/>
</dbReference>
<dbReference type="OrthoDB" id="249494at2759"/>
<name>A0A061IZE9_TRYRA</name>
<feature type="coiled-coil region" evidence="1">
    <location>
        <begin position="30"/>
        <end position="71"/>
    </location>
</feature>
<dbReference type="GO" id="GO:0003777">
    <property type="term" value="F:microtubule motor activity"/>
    <property type="evidence" value="ECO:0007669"/>
    <property type="project" value="InterPro"/>
</dbReference>
<comment type="caution">
    <text evidence="3">The sequence shown here is derived from an EMBL/GenBank/DDBJ whole genome shotgun (WGS) entry which is preliminary data.</text>
</comment>
<dbReference type="EMBL" id="AUPL01005075">
    <property type="protein sequence ID" value="ESL07241.1"/>
    <property type="molecule type" value="Genomic_DNA"/>
</dbReference>
<dbReference type="InterPro" id="IPR027640">
    <property type="entry name" value="Kinesin-like_fam"/>
</dbReference>
<keyword evidence="1" id="KW-0175">Coiled coil</keyword>
<keyword evidence="4" id="KW-1185">Reference proteome</keyword>
<dbReference type="VEuPathDB" id="TriTrypDB:TRSC58_05075"/>
<dbReference type="GO" id="GO:0007018">
    <property type="term" value="P:microtubule-based movement"/>
    <property type="evidence" value="ECO:0007669"/>
    <property type="project" value="InterPro"/>
</dbReference>
<dbReference type="SUPFAM" id="SSF52540">
    <property type="entry name" value="P-loop containing nucleoside triphosphate hydrolases"/>
    <property type="match status" value="1"/>
</dbReference>
<dbReference type="Pfam" id="PF00225">
    <property type="entry name" value="Kinesin"/>
    <property type="match status" value="1"/>
</dbReference>
<reference evidence="3 4" key="1">
    <citation type="submission" date="2013-07" db="EMBL/GenBank/DDBJ databases">
        <authorList>
            <person name="Stoco P.H."/>
            <person name="Wagner G."/>
            <person name="Gerber A."/>
            <person name="Zaha A."/>
            <person name="Thompson C."/>
            <person name="Bartholomeu D.C."/>
            <person name="Luckemeyer D.D."/>
            <person name="Bahia D."/>
            <person name="Loreto E."/>
            <person name="Prestes E.B."/>
            <person name="Lima F.M."/>
            <person name="Rodrigues-Luiz G."/>
            <person name="Vallejo G.A."/>
            <person name="Filho J.F."/>
            <person name="Monteiro K.M."/>
            <person name="Tyler K.M."/>
            <person name="de Almeida L.G."/>
            <person name="Ortiz M.F."/>
            <person name="Siervo M.A."/>
            <person name="de Moraes M.H."/>
            <person name="Cunha O.L."/>
            <person name="Mendonca-Neto R."/>
            <person name="Silva R."/>
            <person name="Teixeira S.M."/>
            <person name="Murta S.M."/>
            <person name="Sincero T.C."/>
            <person name="Mendes T.A."/>
            <person name="Urmenyi T.P."/>
            <person name="Silva V.G."/>
            <person name="da Rocha W.D."/>
            <person name="Andersson B."/>
            <person name="Romanha A.J."/>
            <person name="Steindel M."/>
            <person name="de Vasconcelos A.T."/>
            <person name="Grisard E.C."/>
        </authorList>
    </citation>
    <scope>NUCLEOTIDE SEQUENCE [LARGE SCALE GENOMIC DNA]</scope>
    <source>
        <strain evidence="3 4">SC58</strain>
    </source>
</reference>
<evidence type="ECO:0000259" key="2">
    <source>
        <dbReference type="Pfam" id="PF00225"/>
    </source>
</evidence>
<sequence>MYEAAEHQLALVSRKTCRLGEVLRQQIDALKELRSLRRAVFAERDELRRRLQLVEEKANAAERQHSEAELCLRHTAEEFAATQLLQKRYANTLAELKGGQRVVVRVAAPAVCDSGPAWEEAAPDGHLQQQEPQCENEKAGHGANIAVTDECTVVDLDRRRTFVVDAAYTVTSLRRRMQPEAALAGAAGAASNTDDMIPRTFMPDEEFAAVIRVEHAVADAFSGANLVFLSFGPGGGGKTETLFGTKAAIFQNDMLQQQRQQRSFSRSLRRSASNERTSSAEMSLKSFRGCEKTAGLLSLFVRGLFNSFVAHAVTHFSISCSFLELAMNQTVDLLLRKPGRPMSGGGANNTTLVKLTSATAGDSFAAPLSCSGGTGEEVTAVRVETAEDVMRVFFEGLERFGRWRRSFSSWLPAGGDGRSSNNNPGGQCCEDDAACVTHCGGVSHAIFSLRVESFNDKGHYRRSLVSFVDLCGPPPAGARPAMQPLQPEAQWVEESLQAVCDAIAATSSVTPAAGQKAAAHAEAAFDELPSSHTNCLARFLRPIFGGNAKAILVCCVDVELHSREEVLNAISYAYFFKRIPHQAIPYDIPPELQRLNLQMSTFLSGDGDECEDDNDIVTSGNVGNGTRRSSLAPTDASVGCEGFSCV</sequence>
<dbReference type="PANTHER" id="PTHR47969:SF29">
    <property type="entry name" value="KINESIN-LIKE PROTEIN"/>
    <property type="match status" value="1"/>
</dbReference>
<organism evidence="3 4">
    <name type="scientific">Trypanosoma rangeli SC58</name>
    <dbReference type="NCBI Taxonomy" id="429131"/>
    <lineage>
        <taxon>Eukaryota</taxon>
        <taxon>Discoba</taxon>
        <taxon>Euglenozoa</taxon>
        <taxon>Kinetoplastea</taxon>
        <taxon>Metakinetoplastina</taxon>
        <taxon>Trypanosomatida</taxon>
        <taxon>Trypanosomatidae</taxon>
        <taxon>Trypanosoma</taxon>
        <taxon>Herpetosoma</taxon>
    </lineage>
</organism>
<dbReference type="GO" id="GO:0008017">
    <property type="term" value="F:microtubule binding"/>
    <property type="evidence" value="ECO:0007669"/>
    <property type="project" value="InterPro"/>
</dbReference>